<protein>
    <submittedName>
        <fullName evidence="1">Uncharacterized protein</fullName>
    </submittedName>
</protein>
<evidence type="ECO:0000313" key="1">
    <source>
        <dbReference type="EMBL" id="RNI39072.1"/>
    </source>
</evidence>
<keyword evidence="2" id="KW-1185">Reference proteome</keyword>
<accession>A0A3M9NMS3</accession>
<organism evidence="1 2">
    <name type="scientific">Hanamia caeni</name>
    <dbReference type="NCBI Taxonomy" id="2294116"/>
    <lineage>
        <taxon>Bacteria</taxon>
        <taxon>Pseudomonadati</taxon>
        <taxon>Bacteroidota</taxon>
        <taxon>Chitinophagia</taxon>
        <taxon>Chitinophagales</taxon>
        <taxon>Chitinophagaceae</taxon>
        <taxon>Hanamia</taxon>
    </lineage>
</organism>
<sequence>MNFLFKTRCCTYPGIPKNCFTRLLKFLKNYPEYKMLFFVALLIIRKNPSKKRAEYCCRQI</sequence>
<name>A0A3M9NMS3_9BACT</name>
<dbReference type="EMBL" id="RJJR01000002">
    <property type="protein sequence ID" value="RNI39072.1"/>
    <property type="molecule type" value="Genomic_DNA"/>
</dbReference>
<gene>
    <name evidence="1" type="ORF">EFY79_05345</name>
</gene>
<evidence type="ECO:0000313" key="2">
    <source>
        <dbReference type="Proteomes" id="UP000267223"/>
    </source>
</evidence>
<proteinExistence type="predicted"/>
<reference evidence="1 2" key="1">
    <citation type="submission" date="2018-11" db="EMBL/GenBank/DDBJ databases">
        <title>Draft genome sequence of Ferruginibacter sp. BO-59.</title>
        <authorList>
            <person name="Im W.T."/>
        </authorList>
    </citation>
    <scope>NUCLEOTIDE SEQUENCE [LARGE SCALE GENOMIC DNA]</scope>
    <source>
        <strain evidence="1 2">BO-59</strain>
    </source>
</reference>
<comment type="caution">
    <text evidence="1">The sequence shown here is derived from an EMBL/GenBank/DDBJ whole genome shotgun (WGS) entry which is preliminary data.</text>
</comment>
<dbReference type="Proteomes" id="UP000267223">
    <property type="component" value="Unassembled WGS sequence"/>
</dbReference>
<dbReference type="AlphaFoldDB" id="A0A3M9NMS3"/>